<keyword evidence="20" id="KW-1185">Reference proteome</keyword>
<dbReference type="Proteomes" id="UP000199268">
    <property type="component" value="Unassembled WGS sequence"/>
</dbReference>
<dbReference type="RefSeq" id="WP_092461840.1">
    <property type="nucleotide sequence ID" value="NZ_BJEE01000004.1"/>
</dbReference>
<dbReference type="InterPro" id="IPR016009">
    <property type="entry name" value="tRNA_MeTrfase_TRMD/TRM10"/>
</dbReference>
<feature type="domain" description="tRNA methyltransferase TRMD/TRM10-type" evidence="18">
    <location>
        <begin position="1"/>
        <end position="223"/>
    </location>
</feature>
<evidence type="ECO:0000256" key="11">
    <source>
        <dbReference type="ARBA" id="ARBA00022694"/>
    </source>
</evidence>
<protein>
    <recommendedName>
        <fullName evidence="6 15">tRNA (guanine-N(1)-)-methyltransferase</fullName>
        <ecNumber evidence="5 15">2.1.1.228</ecNumber>
    </recommendedName>
    <alternativeName>
        <fullName evidence="12 15">M1G-methyltransferase</fullName>
    </alternativeName>
    <alternativeName>
        <fullName evidence="13 15">tRNA [GM37] methyltransferase</fullName>
    </alternativeName>
</protein>
<evidence type="ECO:0000256" key="14">
    <source>
        <dbReference type="ARBA" id="ARBA00047783"/>
    </source>
</evidence>
<dbReference type="PANTHER" id="PTHR46417">
    <property type="entry name" value="TRNA (GUANINE-N(1)-)-METHYLTRANSFERASE"/>
    <property type="match status" value="1"/>
</dbReference>
<keyword evidence="7 15" id="KW-0963">Cytoplasm</keyword>
<keyword evidence="8 15" id="KW-0489">Methyltransferase</keyword>
<dbReference type="CDD" id="cd18080">
    <property type="entry name" value="TrmD-like"/>
    <property type="match status" value="1"/>
</dbReference>
<evidence type="ECO:0000256" key="9">
    <source>
        <dbReference type="ARBA" id="ARBA00022679"/>
    </source>
</evidence>
<evidence type="ECO:0000256" key="6">
    <source>
        <dbReference type="ARBA" id="ARBA00014679"/>
    </source>
</evidence>
<dbReference type="HAMAP" id="MF_00605">
    <property type="entry name" value="TrmD"/>
    <property type="match status" value="1"/>
</dbReference>
<evidence type="ECO:0000256" key="4">
    <source>
        <dbReference type="ARBA" id="ARBA00011738"/>
    </source>
</evidence>
<keyword evidence="9 15" id="KW-0808">Transferase</keyword>
<keyword evidence="11 15" id="KW-0819">tRNA processing</keyword>
<dbReference type="OrthoDB" id="9807416at2"/>
<evidence type="ECO:0000256" key="10">
    <source>
        <dbReference type="ARBA" id="ARBA00022691"/>
    </source>
</evidence>
<dbReference type="PIRSF" id="PIRSF000386">
    <property type="entry name" value="tRNA_mtase"/>
    <property type="match status" value="1"/>
</dbReference>
<evidence type="ECO:0000256" key="15">
    <source>
        <dbReference type="HAMAP-Rule" id="MF_00605"/>
    </source>
</evidence>
<proteinExistence type="inferred from homology"/>
<evidence type="ECO:0000256" key="8">
    <source>
        <dbReference type="ARBA" id="ARBA00022603"/>
    </source>
</evidence>
<comment type="subcellular location">
    <subcellularLocation>
        <location evidence="2 15 17">Cytoplasm</location>
    </subcellularLocation>
</comment>
<evidence type="ECO:0000256" key="5">
    <source>
        <dbReference type="ARBA" id="ARBA00012807"/>
    </source>
</evidence>
<reference evidence="20" key="1">
    <citation type="submission" date="2016-08" db="EMBL/GenBank/DDBJ databases">
        <authorList>
            <person name="Varghese N."/>
            <person name="Submissions Spin"/>
        </authorList>
    </citation>
    <scope>NUCLEOTIDE SEQUENCE [LARGE SCALE GENOMIC DNA]</scope>
    <source>
        <strain evidence="20">R-53094</strain>
    </source>
</reference>
<dbReference type="InterPro" id="IPR029028">
    <property type="entry name" value="Alpha/beta_knot_MTases"/>
</dbReference>
<sequence>MRIDVLSLFPNMFAPMRESIIGKTVERGLVDFNVTDFRDYTENKHHKVDDEIYGGGQGMLLMPQPLFDAMDAVEKEAGNRGRVILMDPAGKTFNQPMAEELAKEEHLTIIAGHYEGYDERIRSLVDDEISLGDFVLTGGELGAMVVVDATVRLLDEALGDDRSAVDESFSTGLLEYPQYTRPADFRGLKVPDVLLSGHHANIATWKQKEALRRTYQRRPDLLKNYEFTADERKLLKEVEQEERENNL</sequence>
<accession>A0A1C3ZX51</accession>
<gene>
    <name evidence="15" type="primary">trmD</name>
    <name evidence="19" type="ORF">GA0061074_10340</name>
</gene>
<dbReference type="Gene3D" id="1.10.1270.20">
    <property type="entry name" value="tRNA(m1g37)methyltransferase, domain 2"/>
    <property type="match status" value="1"/>
</dbReference>
<evidence type="ECO:0000256" key="13">
    <source>
        <dbReference type="ARBA" id="ARBA00033392"/>
    </source>
</evidence>
<dbReference type="PANTHER" id="PTHR46417:SF1">
    <property type="entry name" value="TRNA (GUANINE-N(1)-)-METHYLTRANSFERASE"/>
    <property type="match status" value="1"/>
</dbReference>
<comment type="function">
    <text evidence="1 15 17">Specifically methylates guanosine-37 in various tRNAs.</text>
</comment>
<evidence type="ECO:0000259" key="18">
    <source>
        <dbReference type="Pfam" id="PF01746"/>
    </source>
</evidence>
<dbReference type="InterPro" id="IPR002649">
    <property type="entry name" value="tRNA_m1G_MeTrfase_TrmD"/>
</dbReference>
<dbReference type="SUPFAM" id="SSF75217">
    <property type="entry name" value="alpha/beta knot"/>
    <property type="match status" value="1"/>
</dbReference>
<organism evidence="19 20">
    <name type="scientific">Weissella bombi</name>
    <dbReference type="NCBI Taxonomy" id="1505725"/>
    <lineage>
        <taxon>Bacteria</taxon>
        <taxon>Bacillati</taxon>
        <taxon>Bacillota</taxon>
        <taxon>Bacilli</taxon>
        <taxon>Lactobacillales</taxon>
        <taxon>Lactobacillaceae</taxon>
        <taxon>Weissella</taxon>
    </lineage>
</organism>
<evidence type="ECO:0000256" key="17">
    <source>
        <dbReference type="RuleBase" id="RU003464"/>
    </source>
</evidence>
<dbReference type="FunFam" id="3.40.1280.10:FF:000001">
    <property type="entry name" value="tRNA (guanine-N(1)-)-methyltransferase"/>
    <property type="match status" value="1"/>
</dbReference>
<name>A0A1C3ZX51_9LACO</name>
<feature type="binding site" evidence="15 16">
    <location>
        <position position="112"/>
    </location>
    <ligand>
        <name>S-adenosyl-L-methionine</name>
        <dbReference type="ChEBI" id="CHEBI:59789"/>
    </ligand>
</feature>
<dbReference type="GO" id="GO:0052906">
    <property type="term" value="F:tRNA (guanine(37)-N1)-methyltransferase activity"/>
    <property type="evidence" value="ECO:0007669"/>
    <property type="project" value="UniProtKB-UniRule"/>
</dbReference>
<evidence type="ECO:0000256" key="1">
    <source>
        <dbReference type="ARBA" id="ARBA00002634"/>
    </source>
</evidence>
<evidence type="ECO:0000256" key="16">
    <source>
        <dbReference type="PIRSR" id="PIRSR000386-1"/>
    </source>
</evidence>
<evidence type="ECO:0000313" key="20">
    <source>
        <dbReference type="Proteomes" id="UP000199268"/>
    </source>
</evidence>
<dbReference type="NCBIfam" id="NF000648">
    <property type="entry name" value="PRK00026.1"/>
    <property type="match status" value="1"/>
</dbReference>
<dbReference type="FunFam" id="1.10.1270.20:FF:000001">
    <property type="entry name" value="tRNA (guanine-N(1)-)-methyltransferase"/>
    <property type="match status" value="1"/>
</dbReference>
<dbReference type="GO" id="GO:0005829">
    <property type="term" value="C:cytosol"/>
    <property type="evidence" value="ECO:0007669"/>
    <property type="project" value="TreeGrafter"/>
</dbReference>
<comment type="subunit">
    <text evidence="4 15 17">Homodimer.</text>
</comment>
<dbReference type="AlphaFoldDB" id="A0A1C3ZX51"/>
<dbReference type="EC" id="2.1.1.228" evidence="5 15"/>
<evidence type="ECO:0000256" key="2">
    <source>
        <dbReference type="ARBA" id="ARBA00004496"/>
    </source>
</evidence>
<evidence type="ECO:0000256" key="7">
    <source>
        <dbReference type="ARBA" id="ARBA00022490"/>
    </source>
</evidence>
<dbReference type="STRING" id="1505725.GA0061074_10340"/>
<evidence type="ECO:0000256" key="3">
    <source>
        <dbReference type="ARBA" id="ARBA00007630"/>
    </source>
</evidence>
<dbReference type="Gene3D" id="3.40.1280.10">
    <property type="match status" value="1"/>
</dbReference>
<feature type="binding site" evidence="15 16">
    <location>
        <begin position="131"/>
        <end position="136"/>
    </location>
    <ligand>
        <name>S-adenosyl-L-methionine</name>
        <dbReference type="ChEBI" id="CHEBI:59789"/>
    </ligand>
</feature>
<dbReference type="InterPro" id="IPR029026">
    <property type="entry name" value="tRNA_m1G_MTases_N"/>
</dbReference>
<dbReference type="EMBL" id="FMAO01000003">
    <property type="protein sequence ID" value="SCB86994.1"/>
    <property type="molecule type" value="Genomic_DNA"/>
</dbReference>
<comment type="similarity">
    <text evidence="3 15 17">Belongs to the RNA methyltransferase TrmD family.</text>
</comment>
<dbReference type="GO" id="GO:0002939">
    <property type="term" value="P:tRNA N1-guanine methylation"/>
    <property type="evidence" value="ECO:0007669"/>
    <property type="project" value="TreeGrafter"/>
</dbReference>
<comment type="catalytic activity">
    <reaction evidence="14 15 17">
        <text>guanosine(37) in tRNA + S-adenosyl-L-methionine = N(1)-methylguanosine(37) in tRNA + S-adenosyl-L-homocysteine + H(+)</text>
        <dbReference type="Rhea" id="RHEA:36899"/>
        <dbReference type="Rhea" id="RHEA-COMP:10145"/>
        <dbReference type="Rhea" id="RHEA-COMP:10147"/>
        <dbReference type="ChEBI" id="CHEBI:15378"/>
        <dbReference type="ChEBI" id="CHEBI:57856"/>
        <dbReference type="ChEBI" id="CHEBI:59789"/>
        <dbReference type="ChEBI" id="CHEBI:73542"/>
        <dbReference type="ChEBI" id="CHEBI:74269"/>
        <dbReference type="EC" id="2.1.1.228"/>
    </reaction>
</comment>
<dbReference type="InterPro" id="IPR023148">
    <property type="entry name" value="tRNA_m1G_MeTrfase_C_sf"/>
</dbReference>
<evidence type="ECO:0000256" key="12">
    <source>
        <dbReference type="ARBA" id="ARBA00029736"/>
    </source>
</evidence>
<evidence type="ECO:0000313" key="19">
    <source>
        <dbReference type="EMBL" id="SCB86994.1"/>
    </source>
</evidence>
<dbReference type="Pfam" id="PF01746">
    <property type="entry name" value="tRNA_m1G_MT"/>
    <property type="match status" value="1"/>
</dbReference>
<keyword evidence="10 15" id="KW-0949">S-adenosyl-L-methionine</keyword>
<dbReference type="NCBIfam" id="TIGR00088">
    <property type="entry name" value="trmD"/>
    <property type="match status" value="1"/>
</dbReference>